<dbReference type="Pfam" id="PF00072">
    <property type="entry name" value="Response_reg"/>
    <property type="match status" value="1"/>
</dbReference>
<evidence type="ECO:0000256" key="4">
    <source>
        <dbReference type="ARBA" id="ARBA00023125"/>
    </source>
</evidence>
<dbReference type="PANTHER" id="PTHR48111">
    <property type="entry name" value="REGULATOR OF RPOS"/>
    <property type="match status" value="1"/>
</dbReference>
<accession>A0A7V3REG4</accession>
<dbReference type="SUPFAM" id="SSF52172">
    <property type="entry name" value="CheY-like"/>
    <property type="match status" value="1"/>
</dbReference>
<keyword evidence="5" id="KW-0804">Transcription</keyword>
<dbReference type="SMART" id="SM00448">
    <property type="entry name" value="REC"/>
    <property type="match status" value="1"/>
</dbReference>
<evidence type="ECO:0000259" key="9">
    <source>
        <dbReference type="PROSITE" id="PS51755"/>
    </source>
</evidence>
<gene>
    <name evidence="10" type="ORF">ENX73_03360</name>
</gene>
<evidence type="ECO:0000256" key="6">
    <source>
        <dbReference type="PROSITE-ProRule" id="PRU00169"/>
    </source>
</evidence>
<dbReference type="GO" id="GO:0032993">
    <property type="term" value="C:protein-DNA complex"/>
    <property type="evidence" value="ECO:0007669"/>
    <property type="project" value="TreeGrafter"/>
</dbReference>
<dbReference type="InterPro" id="IPR039420">
    <property type="entry name" value="WalR-like"/>
</dbReference>
<dbReference type="PROSITE" id="PS51755">
    <property type="entry name" value="OMPR_PHOB"/>
    <property type="match status" value="1"/>
</dbReference>
<feature type="DNA-binding region" description="OmpR/PhoB-type" evidence="7">
    <location>
        <begin position="127"/>
        <end position="222"/>
    </location>
</feature>
<dbReference type="CDD" id="cd00383">
    <property type="entry name" value="trans_reg_C"/>
    <property type="match status" value="1"/>
</dbReference>
<keyword evidence="3" id="KW-0805">Transcription regulation</keyword>
<evidence type="ECO:0000256" key="3">
    <source>
        <dbReference type="ARBA" id="ARBA00023015"/>
    </source>
</evidence>
<dbReference type="InterPro" id="IPR001867">
    <property type="entry name" value="OmpR/PhoB-type_DNA-bd"/>
</dbReference>
<evidence type="ECO:0000259" key="8">
    <source>
        <dbReference type="PROSITE" id="PS50110"/>
    </source>
</evidence>
<dbReference type="Gene3D" id="6.10.250.690">
    <property type="match status" value="1"/>
</dbReference>
<keyword evidence="2" id="KW-0902">Two-component regulatory system</keyword>
<organism evidence="10">
    <name type="scientific">Mesoaciditoga lauensis</name>
    <dbReference type="NCBI Taxonomy" id="1495039"/>
    <lineage>
        <taxon>Bacteria</taxon>
        <taxon>Thermotogati</taxon>
        <taxon>Thermotogota</taxon>
        <taxon>Thermotogae</taxon>
        <taxon>Mesoaciditogales</taxon>
        <taxon>Mesoaciditogaceae</taxon>
        <taxon>Mesoaciditoga</taxon>
    </lineage>
</organism>
<dbReference type="GO" id="GO:0005829">
    <property type="term" value="C:cytosol"/>
    <property type="evidence" value="ECO:0007669"/>
    <property type="project" value="TreeGrafter"/>
</dbReference>
<dbReference type="PROSITE" id="PS50110">
    <property type="entry name" value="RESPONSE_REGULATORY"/>
    <property type="match status" value="1"/>
</dbReference>
<feature type="domain" description="OmpR/PhoB-type" evidence="9">
    <location>
        <begin position="127"/>
        <end position="222"/>
    </location>
</feature>
<sequence>MDQILIVEDEEDMSEIIAYALKSGGLTCDVAPDISTLWEKLSSSHFDLVLLDIGLPDGSGMDALRTIKDKKLNLAIIMLTARRADIDKVLGLELGADDYITKPFNQYELVARVKAVLRRTKWGGKNEKILKYGGKIINLESYSAIDQNGEKIEFTNKEFELLKLLISYPTKVFTREEILDKVWGMDFFGEFRTIDVHVSKIREKLGESIIKTVRGVGYKLGEIDDENN</sequence>
<evidence type="ECO:0000313" key="10">
    <source>
        <dbReference type="EMBL" id="HGE75146.1"/>
    </source>
</evidence>
<name>A0A7V3REG4_9BACT</name>
<dbReference type="AlphaFoldDB" id="A0A7V3REG4"/>
<dbReference type="GO" id="GO:0006355">
    <property type="term" value="P:regulation of DNA-templated transcription"/>
    <property type="evidence" value="ECO:0007669"/>
    <property type="project" value="InterPro"/>
</dbReference>
<dbReference type="SUPFAM" id="SSF46894">
    <property type="entry name" value="C-terminal effector domain of the bipartite response regulators"/>
    <property type="match status" value="1"/>
</dbReference>
<dbReference type="InterPro" id="IPR036388">
    <property type="entry name" value="WH-like_DNA-bd_sf"/>
</dbReference>
<dbReference type="GO" id="GO:0000156">
    <property type="term" value="F:phosphorelay response regulator activity"/>
    <property type="evidence" value="ECO:0007669"/>
    <property type="project" value="TreeGrafter"/>
</dbReference>
<dbReference type="InterPro" id="IPR001789">
    <property type="entry name" value="Sig_transdc_resp-reg_receiver"/>
</dbReference>
<dbReference type="Gene3D" id="3.40.50.2300">
    <property type="match status" value="1"/>
</dbReference>
<comment type="caution">
    <text evidence="10">The sequence shown here is derived from an EMBL/GenBank/DDBJ whole genome shotgun (WGS) entry which is preliminary data.</text>
</comment>
<dbReference type="GO" id="GO:0000976">
    <property type="term" value="F:transcription cis-regulatory region binding"/>
    <property type="evidence" value="ECO:0007669"/>
    <property type="project" value="TreeGrafter"/>
</dbReference>
<evidence type="ECO:0000256" key="5">
    <source>
        <dbReference type="ARBA" id="ARBA00023163"/>
    </source>
</evidence>
<evidence type="ECO:0000256" key="2">
    <source>
        <dbReference type="ARBA" id="ARBA00023012"/>
    </source>
</evidence>
<feature type="modified residue" description="4-aspartylphosphate" evidence="6">
    <location>
        <position position="52"/>
    </location>
</feature>
<dbReference type="InterPro" id="IPR016032">
    <property type="entry name" value="Sig_transdc_resp-reg_C-effctor"/>
</dbReference>
<dbReference type="Pfam" id="PF00486">
    <property type="entry name" value="Trans_reg_C"/>
    <property type="match status" value="1"/>
</dbReference>
<evidence type="ECO:0000256" key="7">
    <source>
        <dbReference type="PROSITE-ProRule" id="PRU01091"/>
    </source>
</evidence>
<keyword evidence="4 7" id="KW-0238">DNA-binding</keyword>
<protein>
    <submittedName>
        <fullName evidence="10">Response regulator transcription factor</fullName>
    </submittedName>
</protein>
<feature type="domain" description="Response regulatory" evidence="8">
    <location>
        <begin position="3"/>
        <end position="117"/>
    </location>
</feature>
<reference evidence="10" key="1">
    <citation type="journal article" date="2020" name="mSystems">
        <title>Genome- and Community-Level Interaction Insights into Carbon Utilization and Element Cycling Functions of Hydrothermarchaeota in Hydrothermal Sediment.</title>
        <authorList>
            <person name="Zhou Z."/>
            <person name="Liu Y."/>
            <person name="Xu W."/>
            <person name="Pan J."/>
            <person name="Luo Z.H."/>
            <person name="Li M."/>
        </authorList>
    </citation>
    <scope>NUCLEOTIDE SEQUENCE [LARGE SCALE GENOMIC DNA]</scope>
    <source>
        <strain evidence="10">SpSt-966</strain>
    </source>
</reference>
<dbReference type="Gene3D" id="1.10.10.10">
    <property type="entry name" value="Winged helix-like DNA-binding domain superfamily/Winged helix DNA-binding domain"/>
    <property type="match status" value="1"/>
</dbReference>
<dbReference type="InterPro" id="IPR011006">
    <property type="entry name" value="CheY-like_superfamily"/>
</dbReference>
<dbReference type="PANTHER" id="PTHR48111:SF21">
    <property type="entry name" value="DNA-BINDING DUAL MASTER TRANSCRIPTIONAL REGULATOR RPAA"/>
    <property type="match status" value="1"/>
</dbReference>
<proteinExistence type="predicted"/>
<evidence type="ECO:0000256" key="1">
    <source>
        <dbReference type="ARBA" id="ARBA00022553"/>
    </source>
</evidence>
<dbReference type="CDD" id="cd17574">
    <property type="entry name" value="REC_OmpR"/>
    <property type="match status" value="1"/>
</dbReference>
<keyword evidence="1 6" id="KW-0597">Phosphoprotein</keyword>
<dbReference type="SMART" id="SM00862">
    <property type="entry name" value="Trans_reg_C"/>
    <property type="match status" value="1"/>
</dbReference>
<dbReference type="EMBL" id="DTPE01000141">
    <property type="protein sequence ID" value="HGE75146.1"/>
    <property type="molecule type" value="Genomic_DNA"/>
</dbReference>